<evidence type="ECO:0000313" key="4">
    <source>
        <dbReference type="EMBL" id="PZF79996.1"/>
    </source>
</evidence>
<protein>
    <submittedName>
        <fullName evidence="4">VanZ family protein</fullName>
    </submittedName>
</protein>
<keyword evidence="2" id="KW-1133">Transmembrane helix</keyword>
<evidence type="ECO:0000313" key="5">
    <source>
        <dbReference type="Proteomes" id="UP000248764"/>
    </source>
</evidence>
<dbReference type="Proteomes" id="UP000248764">
    <property type="component" value="Unassembled WGS sequence"/>
</dbReference>
<evidence type="ECO:0000256" key="2">
    <source>
        <dbReference type="SAM" id="Phobius"/>
    </source>
</evidence>
<feature type="domain" description="VanZ-like" evidence="3">
    <location>
        <begin position="100"/>
        <end position="189"/>
    </location>
</feature>
<feature type="compositionally biased region" description="Basic residues" evidence="1">
    <location>
        <begin position="18"/>
        <end position="33"/>
    </location>
</feature>
<name>A0A2W2C2L2_9ACTN</name>
<feature type="transmembrane region" description="Helical" evidence="2">
    <location>
        <begin position="174"/>
        <end position="195"/>
    </location>
</feature>
<gene>
    <name evidence="4" type="ORF">C1I92_28395</name>
</gene>
<proteinExistence type="predicted"/>
<reference evidence="4 5" key="1">
    <citation type="submission" date="2018-01" db="EMBL/GenBank/DDBJ databases">
        <title>Draft genome sequence of Jiangella sp. GTF31.</title>
        <authorList>
            <person name="Sahin N."/>
            <person name="Ay H."/>
            <person name="Saygin H."/>
        </authorList>
    </citation>
    <scope>NUCLEOTIDE SEQUENCE [LARGE SCALE GENOMIC DNA]</scope>
    <source>
        <strain evidence="4 5">GTF31</strain>
    </source>
</reference>
<evidence type="ECO:0000256" key="1">
    <source>
        <dbReference type="SAM" id="MobiDB-lite"/>
    </source>
</evidence>
<keyword evidence="2" id="KW-0472">Membrane</keyword>
<dbReference type="EMBL" id="POTW01000106">
    <property type="protein sequence ID" value="PZF79996.1"/>
    <property type="molecule type" value="Genomic_DNA"/>
</dbReference>
<keyword evidence="2" id="KW-0812">Transmembrane</keyword>
<feature type="transmembrane region" description="Helical" evidence="2">
    <location>
        <begin position="144"/>
        <end position="162"/>
    </location>
</feature>
<organism evidence="4 5">
    <name type="scientific">Jiangella anatolica</name>
    <dbReference type="NCBI Taxonomy" id="2670374"/>
    <lineage>
        <taxon>Bacteria</taxon>
        <taxon>Bacillati</taxon>
        <taxon>Actinomycetota</taxon>
        <taxon>Actinomycetes</taxon>
        <taxon>Jiangellales</taxon>
        <taxon>Jiangellaceae</taxon>
        <taxon>Jiangella</taxon>
    </lineage>
</organism>
<evidence type="ECO:0000259" key="3">
    <source>
        <dbReference type="Pfam" id="PF04892"/>
    </source>
</evidence>
<feature type="transmembrane region" description="Helical" evidence="2">
    <location>
        <begin position="52"/>
        <end position="73"/>
    </location>
</feature>
<accession>A0A2W2C2L2</accession>
<feature type="transmembrane region" description="Helical" evidence="2">
    <location>
        <begin position="80"/>
        <end position="98"/>
    </location>
</feature>
<feature type="transmembrane region" description="Helical" evidence="2">
    <location>
        <begin position="110"/>
        <end position="137"/>
    </location>
</feature>
<keyword evidence="5" id="KW-1185">Reference proteome</keyword>
<dbReference type="InterPro" id="IPR006976">
    <property type="entry name" value="VanZ-like"/>
</dbReference>
<feature type="region of interest" description="Disordered" evidence="1">
    <location>
        <begin position="1"/>
        <end position="33"/>
    </location>
</feature>
<dbReference type="Pfam" id="PF04892">
    <property type="entry name" value="VanZ"/>
    <property type="match status" value="1"/>
</dbReference>
<comment type="caution">
    <text evidence="4">The sequence shown here is derived from an EMBL/GenBank/DDBJ whole genome shotgun (WGS) entry which is preliminary data.</text>
</comment>
<dbReference type="AlphaFoldDB" id="A0A2W2C2L2"/>
<sequence length="218" mass="22941">MTTPSDSTAMPPPVGKRLPAHRKAWRRGRASRRRRSRKVRAVISTALVEHRWATTTALVALVVLGPLAGAWLVRRRRVTRALLGLAAVPIALLTLVPTSRELTAGCAVEWAVPTLGAVELMANVVLFAPLVLFAGVLTSRPVPMLLGAGVLSALIELVQALVPALGRSCSTNDWLSNTLGAALGAALAGVALWLGPRLGARATTRRRAGCSAAARPRP</sequence>